<comment type="caution">
    <text evidence="2">The sequence shown here is derived from an EMBL/GenBank/DDBJ whole genome shotgun (WGS) entry which is preliminary data.</text>
</comment>
<protein>
    <submittedName>
        <fullName evidence="2">Uncharacterized protein</fullName>
    </submittedName>
</protein>
<accession>A0A1Y2GA03</accession>
<dbReference type="AlphaFoldDB" id="A0A1Y2GA03"/>
<evidence type="ECO:0000256" key="1">
    <source>
        <dbReference type="SAM" id="MobiDB-lite"/>
    </source>
</evidence>
<gene>
    <name evidence="2" type="ORF">BCR41DRAFT_374686</name>
</gene>
<organism evidence="2 3">
    <name type="scientific">Lobosporangium transversale</name>
    <dbReference type="NCBI Taxonomy" id="64571"/>
    <lineage>
        <taxon>Eukaryota</taxon>
        <taxon>Fungi</taxon>
        <taxon>Fungi incertae sedis</taxon>
        <taxon>Mucoromycota</taxon>
        <taxon>Mortierellomycotina</taxon>
        <taxon>Mortierellomycetes</taxon>
        <taxon>Mortierellales</taxon>
        <taxon>Mortierellaceae</taxon>
        <taxon>Lobosporangium</taxon>
    </lineage>
</organism>
<sequence>MVLNNASQRWLAPPAINDHPFVNLNPAEAALQDAPPAAPLLPLLHPIQPEIIIATGVEANANENTNGTDESSEDGSAAGPLPPVFAMEADIIDATRYDDVQDVLQLPSKHQGSFYQALSPVLEHQ</sequence>
<name>A0A1Y2GA03_9FUNG</name>
<dbReference type="EMBL" id="MCFF01000053">
    <property type="protein sequence ID" value="ORZ05013.1"/>
    <property type="molecule type" value="Genomic_DNA"/>
</dbReference>
<evidence type="ECO:0000313" key="2">
    <source>
        <dbReference type="EMBL" id="ORZ05013.1"/>
    </source>
</evidence>
<reference evidence="2 3" key="1">
    <citation type="submission" date="2016-07" db="EMBL/GenBank/DDBJ databases">
        <title>Pervasive Adenine N6-methylation of Active Genes in Fungi.</title>
        <authorList>
            <consortium name="DOE Joint Genome Institute"/>
            <person name="Mondo S.J."/>
            <person name="Dannebaum R.O."/>
            <person name="Kuo R.C."/>
            <person name="Labutti K."/>
            <person name="Haridas S."/>
            <person name="Kuo A."/>
            <person name="Salamov A."/>
            <person name="Ahrendt S.R."/>
            <person name="Lipzen A."/>
            <person name="Sullivan W."/>
            <person name="Andreopoulos W.B."/>
            <person name="Clum A."/>
            <person name="Lindquist E."/>
            <person name="Daum C."/>
            <person name="Ramamoorthy G.K."/>
            <person name="Gryganskyi A."/>
            <person name="Culley D."/>
            <person name="Magnuson J.K."/>
            <person name="James T.Y."/>
            <person name="O'Malley M.A."/>
            <person name="Stajich J.E."/>
            <person name="Spatafora J.W."/>
            <person name="Visel A."/>
            <person name="Grigoriev I.V."/>
        </authorList>
    </citation>
    <scope>NUCLEOTIDE SEQUENCE [LARGE SCALE GENOMIC DNA]</scope>
    <source>
        <strain evidence="2 3">NRRL 3116</strain>
    </source>
</reference>
<keyword evidence="3" id="KW-1185">Reference proteome</keyword>
<dbReference type="RefSeq" id="XP_021876877.1">
    <property type="nucleotide sequence ID" value="XM_022026892.1"/>
</dbReference>
<evidence type="ECO:0000313" key="3">
    <source>
        <dbReference type="Proteomes" id="UP000193648"/>
    </source>
</evidence>
<proteinExistence type="predicted"/>
<dbReference type="GeneID" id="33568735"/>
<feature type="region of interest" description="Disordered" evidence="1">
    <location>
        <begin position="59"/>
        <end position="82"/>
    </location>
</feature>
<dbReference type="InParanoid" id="A0A1Y2GA03"/>
<dbReference type="Proteomes" id="UP000193648">
    <property type="component" value="Unassembled WGS sequence"/>
</dbReference>